<feature type="signal peptide" evidence="1">
    <location>
        <begin position="1"/>
        <end position="24"/>
    </location>
</feature>
<organism evidence="2 3">
    <name type="scientific">Paenibacillus cisolokensis</name>
    <dbReference type="NCBI Taxonomy" id="1658519"/>
    <lineage>
        <taxon>Bacteria</taxon>
        <taxon>Bacillati</taxon>
        <taxon>Bacillota</taxon>
        <taxon>Bacilli</taxon>
        <taxon>Bacillales</taxon>
        <taxon>Paenibacillaceae</taxon>
        <taxon>Paenibacillus</taxon>
    </lineage>
</organism>
<evidence type="ECO:0000313" key="2">
    <source>
        <dbReference type="EMBL" id="GIQ65096.1"/>
    </source>
</evidence>
<dbReference type="EMBL" id="BOVJ01000119">
    <property type="protein sequence ID" value="GIQ65096.1"/>
    <property type="molecule type" value="Genomic_DNA"/>
</dbReference>
<keyword evidence="3" id="KW-1185">Reference proteome</keyword>
<protein>
    <submittedName>
        <fullName evidence="2">Uncharacterized protein</fullName>
    </submittedName>
</protein>
<evidence type="ECO:0000313" key="3">
    <source>
        <dbReference type="Proteomes" id="UP000680304"/>
    </source>
</evidence>
<reference evidence="2 3" key="1">
    <citation type="submission" date="2021-04" db="EMBL/GenBank/DDBJ databases">
        <title>Draft genome sequence of Paenibacillus cisolokensis, LC2-13A.</title>
        <authorList>
            <person name="Uke A."/>
            <person name="Chhe C."/>
            <person name="Baramee S."/>
            <person name="Kosugi A."/>
        </authorList>
    </citation>
    <scope>NUCLEOTIDE SEQUENCE [LARGE SCALE GENOMIC DNA]</scope>
    <source>
        <strain evidence="2 3">LC2-13A</strain>
    </source>
</reference>
<comment type="caution">
    <text evidence="2">The sequence shown here is derived from an EMBL/GenBank/DDBJ whole genome shotgun (WGS) entry which is preliminary data.</text>
</comment>
<dbReference type="RefSeq" id="WP_244863572.1">
    <property type="nucleotide sequence ID" value="NZ_BOVJ01000119.1"/>
</dbReference>
<evidence type="ECO:0000256" key="1">
    <source>
        <dbReference type="SAM" id="SignalP"/>
    </source>
</evidence>
<sequence length="156" mass="17227">MFKGIKALLVLSLFALLLAQPVSAAAKTVEVKVTLVRVELIENNHVGHEWYTTASVNGKELREGSTVTLKLKSTGSVKLEAYAEEQDKNTGGRDSGFDNKGIFSDQNDKQIVKGKGCRKSGQVFRKFGRMEVYIQDSKSQVTITYEIGAHDWAPFS</sequence>
<feature type="chain" id="PRO_5046143508" evidence="1">
    <location>
        <begin position="25"/>
        <end position="156"/>
    </location>
</feature>
<proteinExistence type="predicted"/>
<accession>A0ABQ4NA87</accession>
<dbReference type="Proteomes" id="UP000680304">
    <property type="component" value="Unassembled WGS sequence"/>
</dbReference>
<name>A0ABQ4NA87_9BACL</name>
<gene>
    <name evidence="2" type="ORF">PACILC2_36640</name>
</gene>
<keyword evidence="1" id="KW-0732">Signal</keyword>